<dbReference type="PANTHER" id="PTHR43477:SF1">
    <property type="entry name" value="DIHYDROANTICAPSIN 7-DEHYDROGENASE"/>
    <property type="match status" value="1"/>
</dbReference>
<reference evidence="3 4" key="1">
    <citation type="journal article" date="2019" name="Int. J. Syst. Evol. Microbiol.">
        <title>The Global Catalogue of Microorganisms (GCM) 10K type strain sequencing project: providing services to taxonomists for standard genome sequencing and annotation.</title>
        <authorList>
            <consortium name="The Broad Institute Genomics Platform"/>
            <consortium name="The Broad Institute Genome Sequencing Center for Infectious Disease"/>
            <person name="Wu L."/>
            <person name="Ma J."/>
        </authorList>
    </citation>
    <scope>NUCLEOTIDE SEQUENCE [LARGE SCALE GENOMIC DNA]</scope>
    <source>
        <strain evidence="3 4">JCM 1407</strain>
    </source>
</reference>
<evidence type="ECO:0000256" key="1">
    <source>
        <dbReference type="ARBA" id="ARBA00006484"/>
    </source>
</evidence>
<proteinExistence type="inferred from homology"/>
<protein>
    <submittedName>
        <fullName evidence="3">SDR family oxidoreductase</fullName>
    </submittedName>
</protein>
<dbReference type="InterPro" id="IPR036291">
    <property type="entry name" value="NAD(P)-bd_dom_sf"/>
</dbReference>
<dbReference type="PANTHER" id="PTHR43477">
    <property type="entry name" value="DIHYDROANTICAPSIN 7-DEHYDROGENASE"/>
    <property type="match status" value="1"/>
</dbReference>
<dbReference type="PRINTS" id="PR00081">
    <property type="entry name" value="GDHRDH"/>
</dbReference>
<evidence type="ECO:0000313" key="4">
    <source>
        <dbReference type="Proteomes" id="UP001501510"/>
    </source>
</evidence>
<evidence type="ECO:0000313" key="3">
    <source>
        <dbReference type="EMBL" id="GAA0742257.1"/>
    </source>
</evidence>
<organism evidence="3 4">
    <name type="scientific">Clostridium oceanicum</name>
    <dbReference type="NCBI Taxonomy" id="1543"/>
    <lineage>
        <taxon>Bacteria</taxon>
        <taxon>Bacillati</taxon>
        <taxon>Bacillota</taxon>
        <taxon>Clostridia</taxon>
        <taxon>Eubacteriales</taxon>
        <taxon>Clostridiaceae</taxon>
        <taxon>Clostridium</taxon>
    </lineage>
</organism>
<keyword evidence="2" id="KW-0560">Oxidoreductase</keyword>
<dbReference type="EMBL" id="BAAACG010000010">
    <property type="protein sequence ID" value="GAA0742257.1"/>
    <property type="molecule type" value="Genomic_DNA"/>
</dbReference>
<dbReference type="PRINTS" id="PR00080">
    <property type="entry name" value="SDRFAMILY"/>
</dbReference>
<accession>A0ABN1JMP7</accession>
<dbReference type="Pfam" id="PF13561">
    <property type="entry name" value="adh_short_C2"/>
    <property type="match status" value="1"/>
</dbReference>
<dbReference type="InterPro" id="IPR051122">
    <property type="entry name" value="SDR_DHRS6-like"/>
</dbReference>
<evidence type="ECO:0000256" key="2">
    <source>
        <dbReference type="ARBA" id="ARBA00023002"/>
    </source>
</evidence>
<dbReference type="CDD" id="cd05233">
    <property type="entry name" value="SDR_c"/>
    <property type="match status" value="1"/>
</dbReference>
<keyword evidence="4" id="KW-1185">Reference proteome</keyword>
<dbReference type="PROSITE" id="PS00061">
    <property type="entry name" value="ADH_SHORT"/>
    <property type="match status" value="1"/>
</dbReference>
<dbReference type="InterPro" id="IPR020904">
    <property type="entry name" value="Sc_DH/Rdtase_CS"/>
</dbReference>
<comment type="caution">
    <text evidence="3">The sequence shown here is derived from an EMBL/GenBank/DDBJ whole genome shotgun (WGS) entry which is preliminary data.</text>
</comment>
<gene>
    <name evidence="3" type="ORF">GCM10008906_24510</name>
</gene>
<dbReference type="Gene3D" id="3.40.50.720">
    <property type="entry name" value="NAD(P)-binding Rossmann-like Domain"/>
    <property type="match status" value="1"/>
</dbReference>
<dbReference type="RefSeq" id="WP_343761932.1">
    <property type="nucleotide sequence ID" value="NZ_BAAACG010000010.1"/>
</dbReference>
<dbReference type="InterPro" id="IPR002347">
    <property type="entry name" value="SDR_fam"/>
</dbReference>
<dbReference type="SUPFAM" id="SSF51735">
    <property type="entry name" value="NAD(P)-binding Rossmann-fold domains"/>
    <property type="match status" value="1"/>
</dbReference>
<dbReference type="Proteomes" id="UP001501510">
    <property type="component" value="Unassembled WGS sequence"/>
</dbReference>
<name>A0ABN1JMP7_9CLOT</name>
<sequence length="252" mass="27516">MKNVLITGACSGMGLSATKLFLKRGWGVLMTDLNEDKGIEIKNNLKEKYENVWFKSSNVAKSLDVKALHDFTVENNIKIHSIINNAGIFTAGKLHEVEEDKLDLIFDVDVKSIFLTGKYFIPDMIKNGGGTIVNTGSVSGMEGDYDMAAYNAAKGAVVNLVRSMALDYGKYNIRVNNVCPSACATPMFLSNPEDVIDMFNKANPLKRICTPDEVAKAMYFLASDESTSCNGMNLTVSGGLEVHTGQPVQNEH</sequence>
<comment type="similarity">
    <text evidence="1">Belongs to the short-chain dehydrogenases/reductases (SDR) family.</text>
</comment>